<organism evidence="2 3">
    <name type="scientific">Anaerolinea thermolimosa</name>
    <dbReference type="NCBI Taxonomy" id="229919"/>
    <lineage>
        <taxon>Bacteria</taxon>
        <taxon>Bacillati</taxon>
        <taxon>Chloroflexota</taxon>
        <taxon>Anaerolineae</taxon>
        <taxon>Anaerolineales</taxon>
        <taxon>Anaerolineaceae</taxon>
        <taxon>Anaerolinea</taxon>
    </lineage>
</organism>
<dbReference type="Pfam" id="PF13480">
    <property type="entry name" value="Acetyltransf_6"/>
    <property type="match status" value="1"/>
</dbReference>
<dbReference type="EMBL" id="DPBP01000009">
    <property type="protein sequence ID" value="HCE16661.1"/>
    <property type="molecule type" value="Genomic_DNA"/>
</dbReference>
<dbReference type="GO" id="GO:0016740">
    <property type="term" value="F:transferase activity"/>
    <property type="evidence" value="ECO:0007669"/>
    <property type="project" value="UniProtKB-KW"/>
</dbReference>
<accession>A0A3D1JDJ9</accession>
<comment type="caution">
    <text evidence="2">The sequence shown here is derived from an EMBL/GenBank/DDBJ whole genome shotgun (WGS) entry which is preliminary data.</text>
</comment>
<feature type="domain" description="BioF2-like acetyltransferase" evidence="1">
    <location>
        <begin position="177"/>
        <end position="320"/>
    </location>
</feature>
<gene>
    <name evidence="2" type="ORF">DEQ80_02260</name>
</gene>
<dbReference type="Gene3D" id="3.40.630.30">
    <property type="match status" value="1"/>
</dbReference>
<proteinExistence type="predicted"/>
<sequence>MNLTLHNTFPDSLETDWNRLVEQNHVHVPFLRYGYLRTWWQTHGGGEWPEAQLALVTAEEDRRLVGIAPLFYTPAHQGLARLMLVGSVEVSDYLDLIVAQGRLEPFLQELLPFLKTANLPAWQALDLYNIFDDSPTLPALKNVASHLGWSYEATRVYHCPYIPIPGDWEAYLASIDKKQRHEIRRKIRRLETSGLPFRWYLVNDPATLDDEITAFLALMEQDEEKARFLTPPMRQFLRSVIWWAFREGCLHLAFLEIAGQKAASQLAFDYLNRLWVYNSGISVAHIEFSPGWVLLGYQLKWCNETHHEAFDFMRGDEEYKYRFGAIDRFLERAILTPPI</sequence>
<dbReference type="OrthoDB" id="9808976at2"/>
<reference evidence="2 3" key="1">
    <citation type="journal article" date="2018" name="Nat. Biotechnol.">
        <title>A standardized bacterial taxonomy based on genome phylogeny substantially revises the tree of life.</title>
        <authorList>
            <person name="Parks D.H."/>
            <person name="Chuvochina M."/>
            <person name="Waite D.W."/>
            <person name="Rinke C."/>
            <person name="Skarshewski A."/>
            <person name="Chaumeil P.A."/>
            <person name="Hugenholtz P."/>
        </authorList>
    </citation>
    <scope>NUCLEOTIDE SEQUENCE [LARGE SCALE GENOMIC DNA]</scope>
    <source>
        <strain evidence="2">UBA8781</strain>
    </source>
</reference>
<evidence type="ECO:0000313" key="3">
    <source>
        <dbReference type="Proteomes" id="UP000264141"/>
    </source>
</evidence>
<dbReference type="InterPro" id="IPR016181">
    <property type="entry name" value="Acyl_CoA_acyltransferase"/>
</dbReference>
<dbReference type="RefSeq" id="WP_062194150.1">
    <property type="nucleotide sequence ID" value="NZ_DF967965.1"/>
</dbReference>
<dbReference type="AlphaFoldDB" id="A0A3D1JDJ9"/>
<dbReference type="InterPro" id="IPR038740">
    <property type="entry name" value="BioF2-like_GNAT_dom"/>
</dbReference>
<dbReference type="Proteomes" id="UP000264141">
    <property type="component" value="Unassembled WGS sequence"/>
</dbReference>
<evidence type="ECO:0000259" key="1">
    <source>
        <dbReference type="Pfam" id="PF13480"/>
    </source>
</evidence>
<keyword evidence="2" id="KW-0808">Transferase</keyword>
<name>A0A3D1JDJ9_9CHLR</name>
<evidence type="ECO:0000313" key="2">
    <source>
        <dbReference type="EMBL" id="HCE16661.1"/>
    </source>
</evidence>
<dbReference type="STRING" id="229919.GCA_001050195_02452"/>
<protein>
    <submittedName>
        <fullName evidence="2">GNAT family N-acetyltransferase</fullName>
    </submittedName>
</protein>
<dbReference type="SUPFAM" id="SSF55729">
    <property type="entry name" value="Acyl-CoA N-acyltransferases (Nat)"/>
    <property type="match status" value="1"/>
</dbReference>